<gene>
    <name evidence="1" type="ORF">BDN72DRAFT_782324</name>
</gene>
<name>A0ACD2ZY01_9AGAR</name>
<evidence type="ECO:0000313" key="1">
    <source>
        <dbReference type="EMBL" id="TFK58261.1"/>
    </source>
</evidence>
<proteinExistence type="predicted"/>
<reference evidence="1 2" key="1">
    <citation type="journal article" date="2019" name="Nat. Ecol. Evol.">
        <title>Megaphylogeny resolves global patterns of mushroom evolution.</title>
        <authorList>
            <person name="Varga T."/>
            <person name="Krizsan K."/>
            <person name="Foldi C."/>
            <person name="Dima B."/>
            <person name="Sanchez-Garcia M."/>
            <person name="Sanchez-Ramirez S."/>
            <person name="Szollosi G.J."/>
            <person name="Szarkandi J.G."/>
            <person name="Papp V."/>
            <person name="Albert L."/>
            <person name="Andreopoulos W."/>
            <person name="Angelini C."/>
            <person name="Antonin V."/>
            <person name="Barry K.W."/>
            <person name="Bougher N.L."/>
            <person name="Buchanan P."/>
            <person name="Buyck B."/>
            <person name="Bense V."/>
            <person name="Catcheside P."/>
            <person name="Chovatia M."/>
            <person name="Cooper J."/>
            <person name="Damon W."/>
            <person name="Desjardin D."/>
            <person name="Finy P."/>
            <person name="Geml J."/>
            <person name="Haridas S."/>
            <person name="Hughes K."/>
            <person name="Justo A."/>
            <person name="Karasinski D."/>
            <person name="Kautmanova I."/>
            <person name="Kiss B."/>
            <person name="Kocsube S."/>
            <person name="Kotiranta H."/>
            <person name="LaButti K.M."/>
            <person name="Lechner B.E."/>
            <person name="Liimatainen K."/>
            <person name="Lipzen A."/>
            <person name="Lukacs Z."/>
            <person name="Mihaltcheva S."/>
            <person name="Morgado L.N."/>
            <person name="Niskanen T."/>
            <person name="Noordeloos M.E."/>
            <person name="Ohm R.A."/>
            <person name="Ortiz-Santana B."/>
            <person name="Ovrebo C."/>
            <person name="Racz N."/>
            <person name="Riley R."/>
            <person name="Savchenko A."/>
            <person name="Shiryaev A."/>
            <person name="Soop K."/>
            <person name="Spirin V."/>
            <person name="Szebenyi C."/>
            <person name="Tomsovsky M."/>
            <person name="Tulloss R.E."/>
            <person name="Uehling J."/>
            <person name="Grigoriev I.V."/>
            <person name="Vagvolgyi C."/>
            <person name="Papp T."/>
            <person name="Martin F.M."/>
            <person name="Miettinen O."/>
            <person name="Hibbett D.S."/>
            <person name="Nagy L.G."/>
        </authorList>
    </citation>
    <scope>NUCLEOTIDE SEQUENCE [LARGE SCALE GENOMIC DNA]</scope>
    <source>
        <strain evidence="1 2">NL-1719</strain>
    </source>
</reference>
<organism evidence="1 2">
    <name type="scientific">Pluteus cervinus</name>
    <dbReference type="NCBI Taxonomy" id="181527"/>
    <lineage>
        <taxon>Eukaryota</taxon>
        <taxon>Fungi</taxon>
        <taxon>Dikarya</taxon>
        <taxon>Basidiomycota</taxon>
        <taxon>Agaricomycotina</taxon>
        <taxon>Agaricomycetes</taxon>
        <taxon>Agaricomycetidae</taxon>
        <taxon>Agaricales</taxon>
        <taxon>Pluteineae</taxon>
        <taxon>Pluteaceae</taxon>
        <taxon>Pluteus</taxon>
    </lineage>
</organism>
<feature type="non-terminal residue" evidence="1">
    <location>
        <position position="118"/>
    </location>
</feature>
<evidence type="ECO:0000313" key="2">
    <source>
        <dbReference type="Proteomes" id="UP000308600"/>
    </source>
</evidence>
<dbReference type="EMBL" id="ML209498">
    <property type="protein sequence ID" value="TFK58261.1"/>
    <property type="molecule type" value="Genomic_DNA"/>
</dbReference>
<sequence>MPPVSHYVHLDGPSTARQRIDEEIAQLNARIISLKTTRNTFTVVARLPIEVLEQIFVITARSAGDQGVGKGALFISWVCRSWRELALQTSALWSYVDFLDLNWVETALARTRNQPLHL</sequence>
<protein>
    <submittedName>
        <fullName evidence="1">Uncharacterized protein</fullName>
    </submittedName>
</protein>
<dbReference type="Proteomes" id="UP000308600">
    <property type="component" value="Unassembled WGS sequence"/>
</dbReference>
<keyword evidence="2" id="KW-1185">Reference proteome</keyword>
<accession>A0ACD2ZY01</accession>